<reference evidence="5 6" key="1">
    <citation type="submission" date="2020-04" db="EMBL/GenBank/DDBJ databases">
        <title>Advantages and limits of metagenomic assembly and binning of a giant virus.</title>
        <authorList>
            <person name="Schulz F."/>
            <person name="Andreani J."/>
            <person name="Francis R."/>
            <person name="Boudjemaa H."/>
            <person name="Bou Khalil J.Y."/>
            <person name="Lee J."/>
            <person name="La Scola B."/>
            <person name="Woyke T."/>
        </authorList>
    </citation>
    <scope>NUCLEOTIDE SEQUENCE [LARGE SCALE GENOMIC DNA]</scope>
    <source>
        <strain evidence="5 6">FV1/VV64</strain>
    </source>
</reference>
<dbReference type="Gene3D" id="3.40.1190.20">
    <property type="match status" value="1"/>
</dbReference>
<dbReference type="SUPFAM" id="SSF53613">
    <property type="entry name" value="Ribokinase-like"/>
    <property type="match status" value="1"/>
</dbReference>
<accession>A0A7D3QV10</accession>
<dbReference type="GO" id="GO:0033785">
    <property type="term" value="F:heptose 7-phosphate kinase activity"/>
    <property type="evidence" value="ECO:0007669"/>
    <property type="project" value="TreeGrafter"/>
</dbReference>
<evidence type="ECO:0000259" key="3">
    <source>
        <dbReference type="Pfam" id="PF00294"/>
    </source>
</evidence>
<dbReference type="SUPFAM" id="SSF52374">
    <property type="entry name" value="Nucleotidylyl transferase"/>
    <property type="match status" value="1"/>
</dbReference>
<gene>
    <name evidence="5" type="ORF">Fadolivirus_1_426</name>
</gene>
<dbReference type="GO" id="GO:0033786">
    <property type="term" value="F:heptose-1-phosphate adenylyltransferase activity"/>
    <property type="evidence" value="ECO:0007669"/>
    <property type="project" value="TreeGrafter"/>
</dbReference>
<dbReference type="Proteomes" id="UP001162001">
    <property type="component" value="Segment"/>
</dbReference>
<keyword evidence="2" id="KW-0119">Carbohydrate metabolism</keyword>
<protein>
    <submittedName>
        <fullName evidence="5">Carbohydrate kinase pfkb with cytidyltransferase-like domain</fullName>
    </submittedName>
</protein>
<keyword evidence="5" id="KW-0808">Transferase</keyword>
<evidence type="ECO:0000256" key="2">
    <source>
        <dbReference type="ARBA" id="ARBA00023277"/>
    </source>
</evidence>
<organism evidence="5 6">
    <name type="scientific">Fadolivirus FV1/VV64</name>
    <dbReference type="NCBI Taxonomy" id="3070911"/>
    <lineage>
        <taxon>Viruses</taxon>
        <taxon>Varidnaviria</taxon>
        <taxon>Bamfordvirae</taxon>
        <taxon>Nucleocytoviricota</taxon>
        <taxon>Megaviricetes</taxon>
        <taxon>Imitervirales</taxon>
        <taxon>Mimiviridae</taxon>
        <taxon>Klosneuvirinae</taxon>
        <taxon>Fadolivirus</taxon>
        <taxon>Fadolivirus algeromassiliense</taxon>
    </lineage>
</organism>
<dbReference type="InterPro" id="IPR004821">
    <property type="entry name" value="Cyt_trans-like"/>
</dbReference>
<dbReference type="Pfam" id="PF00294">
    <property type="entry name" value="PfkB"/>
    <property type="match status" value="1"/>
</dbReference>
<feature type="domain" description="Cytidyltransferase-like" evidence="4">
    <location>
        <begin position="336"/>
        <end position="457"/>
    </location>
</feature>
<dbReference type="EMBL" id="MT418680">
    <property type="protein sequence ID" value="QKF93884.1"/>
    <property type="molecule type" value="Genomic_DNA"/>
</dbReference>
<dbReference type="InterPro" id="IPR014729">
    <property type="entry name" value="Rossmann-like_a/b/a_fold"/>
</dbReference>
<keyword evidence="6" id="KW-1185">Reference proteome</keyword>
<evidence type="ECO:0000256" key="1">
    <source>
        <dbReference type="ARBA" id="ARBA00023268"/>
    </source>
</evidence>
<dbReference type="NCBIfam" id="TIGR00125">
    <property type="entry name" value="cyt_tran_rel"/>
    <property type="match status" value="1"/>
</dbReference>
<dbReference type="Pfam" id="PF01467">
    <property type="entry name" value="CTP_transf_like"/>
    <property type="match status" value="1"/>
</dbReference>
<dbReference type="InterPro" id="IPR029056">
    <property type="entry name" value="Ribokinase-like"/>
</dbReference>
<feature type="domain" description="Carbohydrate kinase PfkB" evidence="3">
    <location>
        <begin position="3"/>
        <end position="297"/>
    </location>
</feature>
<evidence type="ECO:0000313" key="5">
    <source>
        <dbReference type="EMBL" id="QKF93884.1"/>
    </source>
</evidence>
<dbReference type="Gene3D" id="3.40.50.620">
    <property type="entry name" value="HUPs"/>
    <property type="match status" value="1"/>
</dbReference>
<keyword evidence="5" id="KW-0418">Kinase</keyword>
<evidence type="ECO:0000313" key="6">
    <source>
        <dbReference type="Proteomes" id="UP001162001"/>
    </source>
</evidence>
<keyword evidence="1" id="KW-0511">Multifunctional enzyme</keyword>
<dbReference type="PANTHER" id="PTHR46969:SF1">
    <property type="entry name" value="BIFUNCTIONAL PROTEIN HLDE"/>
    <property type="match status" value="1"/>
</dbReference>
<evidence type="ECO:0000259" key="4">
    <source>
        <dbReference type="Pfam" id="PF01467"/>
    </source>
</evidence>
<sequence length="465" mass="52703">MAVLVIGDIMLDISYIGTSNRLAPESPVPVIKITDTVYGLGGAGNVANNLNSMNGKTFIISVIGNDQNGNKIKELLNQYHICNHLVIDNRVTTSKNRVYCQNKLISRYDIETNEKINEIIENEIITQVTEIIDTFDVVVLSDYMKGMLTDNLCKKIIQICNENNKMVFVDPKDTDHTKYIGCSLVKPNRNEAEHFINRKINLNNGNDIMDALNKINHMFGSKYCLLTLGENGLIIFDGIDYKHIESKDKINIIDVTGAGDMVLSSFTYKYLKTDNLIESAKFANYCGMIKVKNLGTYVLSQYDILCYDKNDNKILNYNNLSEIINIIRHENKKIVFTNGCFDILHYGHLSYLNNAKKLGDILIVGINSDESIKRIKGNKRPIQNETYRLNQMKCLECIDFLVMFNENNPLKIIEIIKPDILVKGGDYKVENILGKEYAKETIVLNYEAGISSTNIIEKISNQTTE</sequence>
<dbReference type="PANTHER" id="PTHR46969">
    <property type="entry name" value="BIFUNCTIONAL PROTEIN HLDE"/>
    <property type="match status" value="1"/>
</dbReference>
<dbReference type="InterPro" id="IPR011611">
    <property type="entry name" value="PfkB_dom"/>
</dbReference>
<proteinExistence type="predicted"/>
<name>A0A7D3QV10_9VIRU</name>